<dbReference type="OrthoDB" id="4062651at2759"/>
<feature type="compositionally biased region" description="Polar residues" evidence="1">
    <location>
        <begin position="114"/>
        <end position="127"/>
    </location>
</feature>
<feature type="domain" description="Protein kinase" evidence="2">
    <location>
        <begin position="172"/>
        <end position="465"/>
    </location>
</feature>
<evidence type="ECO:0000313" key="3">
    <source>
        <dbReference type="EMBL" id="KXJ89711.1"/>
    </source>
</evidence>
<dbReference type="STRING" id="196109.A0A136IXU6"/>
<dbReference type="Proteomes" id="UP000070501">
    <property type="component" value="Unassembled WGS sequence"/>
</dbReference>
<dbReference type="InterPro" id="IPR011009">
    <property type="entry name" value="Kinase-like_dom_sf"/>
</dbReference>
<dbReference type="SUPFAM" id="SSF56112">
    <property type="entry name" value="Protein kinase-like (PK-like)"/>
    <property type="match status" value="1"/>
</dbReference>
<gene>
    <name evidence="3" type="ORF">Micbo1qcDRAFT_149429</name>
</gene>
<dbReference type="GO" id="GO:0004672">
    <property type="term" value="F:protein kinase activity"/>
    <property type="evidence" value="ECO:0007669"/>
    <property type="project" value="InterPro"/>
</dbReference>
<keyword evidence="4" id="KW-1185">Reference proteome</keyword>
<dbReference type="AlphaFoldDB" id="A0A136IXU6"/>
<evidence type="ECO:0000313" key="4">
    <source>
        <dbReference type="Proteomes" id="UP000070501"/>
    </source>
</evidence>
<dbReference type="GO" id="GO:0005524">
    <property type="term" value="F:ATP binding"/>
    <property type="evidence" value="ECO:0007669"/>
    <property type="project" value="InterPro"/>
</dbReference>
<evidence type="ECO:0000256" key="1">
    <source>
        <dbReference type="SAM" id="MobiDB-lite"/>
    </source>
</evidence>
<reference evidence="4" key="1">
    <citation type="submission" date="2016-02" db="EMBL/GenBank/DDBJ databases">
        <title>Draft genome sequence of Microdochium bolleyi, a fungal endophyte of beachgrass.</title>
        <authorList>
            <consortium name="DOE Joint Genome Institute"/>
            <person name="David A.S."/>
            <person name="May G."/>
            <person name="Haridas S."/>
            <person name="Lim J."/>
            <person name="Wang M."/>
            <person name="Labutti K."/>
            <person name="Lipzen A."/>
            <person name="Barry K."/>
            <person name="Grigoriev I.V."/>
        </authorList>
    </citation>
    <scope>NUCLEOTIDE SEQUENCE [LARGE SCALE GENOMIC DNA]</scope>
    <source>
        <strain evidence="4">J235TASD1</strain>
    </source>
</reference>
<dbReference type="EMBL" id="KQ964254">
    <property type="protein sequence ID" value="KXJ89711.1"/>
    <property type="molecule type" value="Genomic_DNA"/>
</dbReference>
<feature type="region of interest" description="Disordered" evidence="1">
    <location>
        <begin position="412"/>
        <end position="465"/>
    </location>
</feature>
<protein>
    <recommendedName>
        <fullName evidence="2">Protein kinase domain-containing protein</fullName>
    </recommendedName>
</protein>
<organism evidence="3 4">
    <name type="scientific">Microdochium bolleyi</name>
    <dbReference type="NCBI Taxonomy" id="196109"/>
    <lineage>
        <taxon>Eukaryota</taxon>
        <taxon>Fungi</taxon>
        <taxon>Dikarya</taxon>
        <taxon>Ascomycota</taxon>
        <taxon>Pezizomycotina</taxon>
        <taxon>Sordariomycetes</taxon>
        <taxon>Xylariomycetidae</taxon>
        <taxon>Xylariales</taxon>
        <taxon>Microdochiaceae</taxon>
        <taxon>Microdochium</taxon>
    </lineage>
</organism>
<sequence>MTRTTRGSMAAANEAHVLDFNLDNDNDECSLTVLVKEFRFHITADGADLLRETSVGSSAPGESGAAVEVRNRFQDLIRALRAEKEEEDYQVDGRAEKKAKTTTKGSKQAKAEKTNTGQDHTTISETDSGADLRDWMLAPFSRIFDGLEPVPEVGNDGAERQTLQEWYSGPTYFYKLTIGPDGELAVHQLEDSAKLEEKIKKLVPRISLPKATQKLDIPWYHASEIEVVKIRRNSDTASHEGKGDSRTKPETVYFFKRVDPTQVAPTKRELEMMKDIEAKDLHHKINVPLVHGLVRWYGNDGSTGNSLRNQIMGFLQTAVEDPTPLTRMLDSDVIEDKRQAWAKQVEQTVKVLHDAGVVWGDAKADNFMVDRYGKLWIIDFGGSYTEGWIDPDLEDTQEGDDMGVDKIVGALKDPENMTYDPDADIGSASGAQKGDDEDQGNKRKREELDEDDNARSKNSHKKARE</sequence>
<dbReference type="Gene3D" id="1.10.510.10">
    <property type="entry name" value="Transferase(Phosphotransferase) domain 1"/>
    <property type="match status" value="1"/>
</dbReference>
<dbReference type="PROSITE" id="PS50011">
    <property type="entry name" value="PROTEIN_KINASE_DOM"/>
    <property type="match status" value="1"/>
</dbReference>
<dbReference type="InParanoid" id="A0A136IXU6"/>
<evidence type="ECO:0000259" key="2">
    <source>
        <dbReference type="PROSITE" id="PS50011"/>
    </source>
</evidence>
<dbReference type="InterPro" id="IPR000719">
    <property type="entry name" value="Prot_kinase_dom"/>
</dbReference>
<accession>A0A136IXU6</accession>
<name>A0A136IXU6_9PEZI</name>
<proteinExistence type="predicted"/>
<feature type="region of interest" description="Disordered" evidence="1">
    <location>
        <begin position="84"/>
        <end position="127"/>
    </location>
</feature>